<organism evidence="4">
    <name type="scientific">hydrothermal vent metagenome</name>
    <dbReference type="NCBI Taxonomy" id="652676"/>
    <lineage>
        <taxon>unclassified sequences</taxon>
        <taxon>metagenomes</taxon>
        <taxon>ecological metagenomes</taxon>
    </lineage>
</organism>
<dbReference type="Gene3D" id="3.40.109.10">
    <property type="entry name" value="NADH Oxidase"/>
    <property type="match status" value="1"/>
</dbReference>
<dbReference type="AlphaFoldDB" id="A0A3B1CQ60"/>
<proteinExistence type="inferred from homology"/>
<reference evidence="4" key="1">
    <citation type="submission" date="2018-06" db="EMBL/GenBank/DDBJ databases">
        <authorList>
            <person name="Zhirakovskaya E."/>
        </authorList>
    </citation>
    <scope>NUCLEOTIDE SEQUENCE</scope>
</reference>
<dbReference type="EC" id="1.-.-.-" evidence="4"/>
<evidence type="ECO:0000259" key="3">
    <source>
        <dbReference type="Pfam" id="PF00881"/>
    </source>
</evidence>
<comment type="similarity">
    <text evidence="1">Belongs to the nitroreductase family.</text>
</comment>
<dbReference type="InterPro" id="IPR000415">
    <property type="entry name" value="Nitroreductase-like"/>
</dbReference>
<dbReference type="PANTHER" id="PTHR43673:SF10">
    <property type="entry name" value="NADH DEHYDROGENASE_NAD(P)H NITROREDUCTASE XCC3605-RELATED"/>
    <property type="match status" value="1"/>
</dbReference>
<evidence type="ECO:0000256" key="2">
    <source>
        <dbReference type="ARBA" id="ARBA00023002"/>
    </source>
</evidence>
<feature type="domain" description="Nitroreductase" evidence="3">
    <location>
        <begin position="7"/>
        <end position="75"/>
    </location>
</feature>
<accession>A0A3B1CQ60</accession>
<keyword evidence="2 4" id="KW-0560">Oxidoreductase</keyword>
<name>A0A3B1CQ60_9ZZZZ</name>
<dbReference type="Pfam" id="PF00881">
    <property type="entry name" value="Nitroreductase"/>
    <property type="match status" value="1"/>
</dbReference>
<dbReference type="InterPro" id="IPR029479">
    <property type="entry name" value="Nitroreductase"/>
</dbReference>
<evidence type="ECO:0000256" key="1">
    <source>
        <dbReference type="ARBA" id="ARBA00007118"/>
    </source>
</evidence>
<dbReference type="PANTHER" id="PTHR43673">
    <property type="entry name" value="NAD(P)H NITROREDUCTASE YDGI-RELATED"/>
    <property type="match status" value="1"/>
</dbReference>
<sequence>MEVIEAVKTRRSIRSFQDREISDKETARLIEALIWAPSAGNLQSRKFYFVTDSKTKDSLCRAALNQTFIAKAPLVIVGCADLRIVNRYGLRGVELYCIQDVACSIMCMMLAAHEVGLGTAWVGAFHEDQAADALGLPDHLRPVVIAPVGWPEEIPSAPKRFGPEEAVVWVRE</sequence>
<protein>
    <submittedName>
        <fullName evidence="4">NADH dehydrogenase/NAD(P)H nitroreductase AF_0226</fullName>
        <ecNumber evidence="4">1.-.-.-</ecNumber>
    </submittedName>
</protein>
<dbReference type="SUPFAM" id="SSF55469">
    <property type="entry name" value="FMN-dependent nitroreductase-like"/>
    <property type="match status" value="1"/>
</dbReference>
<gene>
    <name evidence="4" type="ORF">MNBD_NITROSPIRAE02-840</name>
</gene>
<dbReference type="EMBL" id="UOGH01000266">
    <property type="protein sequence ID" value="VAX32696.1"/>
    <property type="molecule type" value="Genomic_DNA"/>
</dbReference>
<dbReference type="GO" id="GO:0016491">
    <property type="term" value="F:oxidoreductase activity"/>
    <property type="evidence" value="ECO:0007669"/>
    <property type="project" value="UniProtKB-KW"/>
</dbReference>
<evidence type="ECO:0000313" key="4">
    <source>
        <dbReference type="EMBL" id="VAX32696.1"/>
    </source>
</evidence>